<evidence type="ECO:0000256" key="1">
    <source>
        <dbReference type="SAM" id="MobiDB-lite"/>
    </source>
</evidence>
<dbReference type="Proteomes" id="UP001187192">
    <property type="component" value="Unassembled WGS sequence"/>
</dbReference>
<organism evidence="2 3">
    <name type="scientific">Ficus carica</name>
    <name type="common">Common fig</name>
    <dbReference type="NCBI Taxonomy" id="3494"/>
    <lineage>
        <taxon>Eukaryota</taxon>
        <taxon>Viridiplantae</taxon>
        <taxon>Streptophyta</taxon>
        <taxon>Embryophyta</taxon>
        <taxon>Tracheophyta</taxon>
        <taxon>Spermatophyta</taxon>
        <taxon>Magnoliopsida</taxon>
        <taxon>eudicotyledons</taxon>
        <taxon>Gunneridae</taxon>
        <taxon>Pentapetalae</taxon>
        <taxon>rosids</taxon>
        <taxon>fabids</taxon>
        <taxon>Rosales</taxon>
        <taxon>Moraceae</taxon>
        <taxon>Ficeae</taxon>
        <taxon>Ficus</taxon>
    </lineage>
</organism>
<accession>A0AA88A2F4</accession>
<gene>
    <name evidence="2" type="ORF">TIFTF001_005755</name>
</gene>
<dbReference type="AlphaFoldDB" id="A0AA88A2F4"/>
<comment type="caution">
    <text evidence="2">The sequence shown here is derived from an EMBL/GenBank/DDBJ whole genome shotgun (WGS) entry which is preliminary data.</text>
</comment>
<feature type="region of interest" description="Disordered" evidence="1">
    <location>
        <begin position="64"/>
        <end position="93"/>
    </location>
</feature>
<proteinExistence type="predicted"/>
<reference evidence="2" key="1">
    <citation type="submission" date="2023-07" db="EMBL/GenBank/DDBJ databases">
        <title>draft genome sequence of fig (Ficus carica).</title>
        <authorList>
            <person name="Takahashi T."/>
            <person name="Nishimura K."/>
        </authorList>
    </citation>
    <scope>NUCLEOTIDE SEQUENCE</scope>
</reference>
<keyword evidence="3" id="KW-1185">Reference proteome</keyword>
<protein>
    <submittedName>
        <fullName evidence="2">Uncharacterized protein</fullName>
    </submittedName>
</protein>
<dbReference type="EMBL" id="BTGU01000006">
    <property type="protein sequence ID" value="GMN36091.1"/>
    <property type="molecule type" value="Genomic_DNA"/>
</dbReference>
<sequence length="149" mass="16597">MSGQVSGDPLIRSQPWALPVYIEIAIKWRLRLQDVKEADDTRHVRPSNPVDPVGINGAIRCQETQTEGTGEIAGRRQEVSGSRTRTCGSMGEPKKNRALRTEVVNLVETVEVCHLDCPGEKLFLGSRRRFTIEGILKKGCKHDEILPPI</sequence>
<evidence type="ECO:0000313" key="3">
    <source>
        <dbReference type="Proteomes" id="UP001187192"/>
    </source>
</evidence>
<evidence type="ECO:0000313" key="2">
    <source>
        <dbReference type="EMBL" id="GMN36091.1"/>
    </source>
</evidence>
<name>A0AA88A2F4_FICCA</name>